<dbReference type="Pfam" id="PF11734">
    <property type="entry name" value="TilS_C"/>
    <property type="match status" value="1"/>
</dbReference>
<dbReference type="CDD" id="cd01992">
    <property type="entry name" value="TilS_N"/>
    <property type="match status" value="1"/>
</dbReference>
<keyword evidence="6 8" id="KW-0067">ATP-binding</keyword>
<evidence type="ECO:0000256" key="8">
    <source>
        <dbReference type="HAMAP-Rule" id="MF_01161"/>
    </source>
</evidence>
<dbReference type="GO" id="GO:0032267">
    <property type="term" value="F:tRNA(Ile)-lysidine synthase activity"/>
    <property type="evidence" value="ECO:0007669"/>
    <property type="project" value="UniProtKB-EC"/>
</dbReference>
<keyword evidence="2 8" id="KW-0963">Cytoplasm</keyword>
<dbReference type="Pfam" id="PF01171">
    <property type="entry name" value="ATP_bind_3"/>
    <property type="match status" value="1"/>
</dbReference>
<dbReference type="RefSeq" id="WP_124543002.1">
    <property type="nucleotide sequence ID" value="NZ_QUSW01000008.1"/>
</dbReference>
<dbReference type="PANTHER" id="PTHR43033:SF1">
    <property type="entry name" value="TRNA(ILE)-LYSIDINE SYNTHASE-RELATED"/>
    <property type="match status" value="1"/>
</dbReference>
<dbReference type="Proteomes" id="UP000267464">
    <property type="component" value="Unassembled WGS sequence"/>
</dbReference>
<accession>A0A3N7HJC5</accession>
<keyword evidence="3 8" id="KW-0436">Ligase</keyword>
<dbReference type="GO" id="GO:0005737">
    <property type="term" value="C:cytoplasm"/>
    <property type="evidence" value="ECO:0007669"/>
    <property type="project" value="UniProtKB-SubCell"/>
</dbReference>
<dbReference type="HAMAP" id="MF_01161">
    <property type="entry name" value="tRNA_Ile_lys_synt"/>
    <property type="match status" value="1"/>
</dbReference>
<evidence type="ECO:0000256" key="3">
    <source>
        <dbReference type="ARBA" id="ARBA00022598"/>
    </source>
</evidence>
<dbReference type="InterPro" id="IPR012796">
    <property type="entry name" value="Lysidine-tRNA-synth_C"/>
</dbReference>
<dbReference type="GO" id="GO:0006400">
    <property type="term" value="P:tRNA modification"/>
    <property type="evidence" value="ECO:0007669"/>
    <property type="project" value="UniProtKB-UniRule"/>
</dbReference>
<dbReference type="GO" id="GO:0005524">
    <property type="term" value="F:ATP binding"/>
    <property type="evidence" value="ECO:0007669"/>
    <property type="project" value="UniProtKB-UniRule"/>
</dbReference>
<evidence type="ECO:0000313" key="11">
    <source>
        <dbReference type="Proteomes" id="UP000267464"/>
    </source>
</evidence>
<gene>
    <name evidence="8 10" type="primary">tilS</name>
    <name evidence="10" type="ORF">DZC73_24445</name>
</gene>
<dbReference type="EMBL" id="QUSW01000008">
    <property type="protein sequence ID" value="RQP22154.1"/>
    <property type="molecule type" value="Genomic_DNA"/>
</dbReference>
<evidence type="ECO:0000256" key="5">
    <source>
        <dbReference type="ARBA" id="ARBA00022741"/>
    </source>
</evidence>
<dbReference type="SUPFAM" id="SSF82829">
    <property type="entry name" value="MesJ substrate recognition domain-like"/>
    <property type="match status" value="1"/>
</dbReference>
<dbReference type="SUPFAM" id="SSF56037">
    <property type="entry name" value="PheT/TilS domain"/>
    <property type="match status" value="1"/>
</dbReference>
<dbReference type="AlphaFoldDB" id="A0A3N7HJC5"/>
<evidence type="ECO:0000256" key="1">
    <source>
        <dbReference type="ARBA" id="ARBA00004496"/>
    </source>
</evidence>
<evidence type="ECO:0000259" key="9">
    <source>
        <dbReference type="SMART" id="SM00977"/>
    </source>
</evidence>
<keyword evidence="11" id="KW-1185">Reference proteome</keyword>
<dbReference type="NCBIfam" id="TIGR02432">
    <property type="entry name" value="lysidine_TilS_N"/>
    <property type="match status" value="1"/>
</dbReference>
<keyword evidence="4 8" id="KW-0819">tRNA processing</keyword>
<comment type="subcellular location">
    <subcellularLocation>
        <location evidence="1 8">Cytoplasm</location>
    </subcellularLocation>
</comment>
<dbReference type="PANTHER" id="PTHR43033">
    <property type="entry name" value="TRNA(ILE)-LYSIDINE SYNTHASE-RELATED"/>
    <property type="match status" value="1"/>
</dbReference>
<dbReference type="InterPro" id="IPR011063">
    <property type="entry name" value="TilS/TtcA_N"/>
</dbReference>
<reference evidence="10 11" key="2">
    <citation type="submission" date="2018-12" db="EMBL/GenBank/DDBJ databases">
        <title>Rhizobacter gummiphilus sp. nov., a rubber-degrading bacterium isolated from the soil of a botanical garden in Japan.</title>
        <authorList>
            <person name="Shunsuke S.S."/>
        </authorList>
    </citation>
    <scope>NUCLEOTIDE SEQUENCE [LARGE SCALE GENOMIC DNA]</scope>
    <source>
        <strain evidence="10 11">S-16</strain>
    </source>
</reference>
<dbReference type="InterPro" id="IPR012094">
    <property type="entry name" value="tRNA_Ile_lys_synt"/>
</dbReference>
<proteinExistence type="inferred from homology"/>
<dbReference type="SUPFAM" id="SSF52402">
    <property type="entry name" value="Adenine nucleotide alpha hydrolases-like"/>
    <property type="match status" value="1"/>
</dbReference>
<dbReference type="NCBIfam" id="TIGR02433">
    <property type="entry name" value="lysidine_TilS_C"/>
    <property type="match status" value="1"/>
</dbReference>
<feature type="binding site" evidence="8">
    <location>
        <begin position="10"/>
        <end position="15"/>
    </location>
    <ligand>
        <name>ATP</name>
        <dbReference type="ChEBI" id="CHEBI:30616"/>
    </ligand>
</feature>
<dbReference type="Gene3D" id="3.40.50.620">
    <property type="entry name" value="HUPs"/>
    <property type="match status" value="1"/>
</dbReference>
<dbReference type="InterPro" id="IPR014729">
    <property type="entry name" value="Rossmann-like_a/b/a_fold"/>
</dbReference>
<evidence type="ECO:0000256" key="2">
    <source>
        <dbReference type="ARBA" id="ARBA00022490"/>
    </source>
</evidence>
<dbReference type="InterPro" id="IPR012795">
    <property type="entry name" value="tRNA_Ile_lys_synt_N"/>
</dbReference>
<organism evidence="10 11">
    <name type="scientific">Piscinibacter terrae</name>
    <dbReference type="NCBI Taxonomy" id="2496871"/>
    <lineage>
        <taxon>Bacteria</taxon>
        <taxon>Pseudomonadati</taxon>
        <taxon>Pseudomonadota</taxon>
        <taxon>Betaproteobacteria</taxon>
        <taxon>Burkholderiales</taxon>
        <taxon>Sphaerotilaceae</taxon>
        <taxon>Piscinibacter</taxon>
    </lineage>
</organism>
<comment type="caution">
    <text evidence="10">The sequence shown here is derived from an EMBL/GenBank/DDBJ whole genome shotgun (WGS) entry which is preliminary data.</text>
</comment>
<name>A0A3N7HJC5_9BURK</name>
<dbReference type="Gene3D" id="1.20.59.20">
    <property type="match status" value="1"/>
</dbReference>
<evidence type="ECO:0000256" key="6">
    <source>
        <dbReference type="ARBA" id="ARBA00022840"/>
    </source>
</evidence>
<dbReference type="SMART" id="SM00977">
    <property type="entry name" value="TilS_C"/>
    <property type="match status" value="1"/>
</dbReference>
<dbReference type="EC" id="6.3.4.19" evidence="8"/>
<comment type="similarity">
    <text evidence="8">Belongs to the tRNA(Ile)-lysidine synthase family.</text>
</comment>
<evidence type="ECO:0000256" key="4">
    <source>
        <dbReference type="ARBA" id="ARBA00022694"/>
    </source>
</evidence>
<comment type="domain">
    <text evidence="8">The N-terminal region contains the highly conserved SGGXDS motif, predicted to be a P-loop motif involved in ATP binding.</text>
</comment>
<dbReference type="Pfam" id="PF09179">
    <property type="entry name" value="TilS"/>
    <property type="match status" value="1"/>
</dbReference>
<comment type="catalytic activity">
    <reaction evidence="7 8">
        <text>cytidine(34) in tRNA(Ile2) + L-lysine + ATP = lysidine(34) in tRNA(Ile2) + AMP + diphosphate + H(+)</text>
        <dbReference type="Rhea" id="RHEA:43744"/>
        <dbReference type="Rhea" id="RHEA-COMP:10625"/>
        <dbReference type="Rhea" id="RHEA-COMP:10670"/>
        <dbReference type="ChEBI" id="CHEBI:15378"/>
        <dbReference type="ChEBI" id="CHEBI:30616"/>
        <dbReference type="ChEBI" id="CHEBI:32551"/>
        <dbReference type="ChEBI" id="CHEBI:33019"/>
        <dbReference type="ChEBI" id="CHEBI:82748"/>
        <dbReference type="ChEBI" id="CHEBI:83665"/>
        <dbReference type="ChEBI" id="CHEBI:456215"/>
        <dbReference type="EC" id="6.3.4.19"/>
    </reaction>
</comment>
<protein>
    <recommendedName>
        <fullName evidence="8">tRNA(Ile)-lysidine synthase</fullName>
        <ecNumber evidence="8">6.3.4.19</ecNumber>
    </recommendedName>
    <alternativeName>
        <fullName evidence="8">tRNA(Ile)-2-lysyl-cytidine synthase</fullName>
    </alternativeName>
    <alternativeName>
        <fullName evidence="8">tRNA(Ile)-lysidine synthetase</fullName>
    </alternativeName>
</protein>
<feature type="domain" description="Lysidine-tRNA(Ile) synthetase C-terminal" evidence="9">
    <location>
        <begin position="354"/>
        <end position="426"/>
    </location>
</feature>
<evidence type="ECO:0000313" key="10">
    <source>
        <dbReference type="EMBL" id="RQP22154.1"/>
    </source>
</evidence>
<dbReference type="InterPro" id="IPR015262">
    <property type="entry name" value="tRNA_Ile_lys_synt_subst-bd"/>
</dbReference>
<evidence type="ECO:0000256" key="7">
    <source>
        <dbReference type="ARBA" id="ARBA00048539"/>
    </source>
</evidence>
<dbReference type="OrthoDB" id="9807403at2"/>
<reference evidence="10 11" key="1">
    <citation type="submission" date="2018-08" db="EMBL/GenBank/DDBJ databases">
        <authorList>
            <person name="Khan S.A."/>
            <person name="Jeon C.O."/>
            <person name="Chun B.H."/>
            <person name="Jeong S.E."/>
        </authorList>
    </citation>
    <scope>NUCLEOTIDE SEQUENCE [LARGE SCALE GENOMIC DNA]</scope>
    <source>
        <strain evidence="10 11">S-16</strain>
    </source>
</reference>
<sequence length="433" mass="47197">MKPRVAVAYSGGRDSTALLHATLMASAEQGVEVVALHVHHGLSAHADAWLAHCQAQCAKWARRGLPIAFAAERLMYKPGKGESIEAWARQARYRALRGMALAHEASLVLLAHHRRDQAETFVLQALRGAGMAGLSGMPREVERDGITWVRPWLDVSREEVQAYVKRHRLKHIDDDSNTDTRFARNRLRHEVWPALVGAFPQAEASLSSAADWAQEAQVCLAELAAMDLQAVRAGKGLSVLSLLALSDARRSNVLRAWLKAVTGRVASAALVSRLIDELPAGASASWPIDDGTLRKYRGVLSHATASPVKASPGQREQKLSIKRAGVHKLPGWHGHLVVERVREGGVPLAWLAHAELREREGGEQFQAGFNRPPRSLKKQFQAAGVPQWERAGPLVYSGGQLVFVPGLGLDARVIGLPGQPQVTLRWEAGYTPA</sequence>
<keyword evidence="5 8" id="KW-0547">Nucleotide-binding</keyword>
<comment type="function">
    <text evidence="8">Ligates lysine onto the cytidine present at position 34 of the AUA codon-specific tRNA(Ile) that contains the anticodon CAU, in an ATP-dependent manner. Cytidine is converted to lysidine, thus changing the amino acid specificity of the tRNA from methionine to isoleucine.</text>
</comment>